<evidence type="ECO:0000256" key="2">
    <source>
        <dbReference type="SAM" id="Phobius"/>
    </source>
</evidence>
<feature type="region of interest" description="Disordered" evidence="1">
    <location>
        <begin position="292"/>
        <end position="326"/>
    </location>
</feature>
<proteinExistence type="predicted"/>
<dbReference type="EMBL" id="FXUG01000013">
    <property type="protein sequence ID" value="SMP70439.1"/>
    <property type="molecule type" value="Genomic_DNA"/>
</dbReference>
<sequence length="340" mass="37041">MTVLNNTNHGLCEKLRLSENLTQAQCDRRHKRNRFRRLLLGLTLGLTTTGLAGCTMLGGLQQHLSHTDCLDDFMVSHRNKVMASRAWLKIKHCHRGHRYIKDLRAGFIAGYLEVATGGSGCTPTVVSPQYWGWRHQSGNGQAAINAWFEGFPLGVKAAEQDGIGHFNQIRLNMSQPAMPSMTGTAAPTPARVVPQPSPMLPAGIVLGAGETLVPGKVIIEDVDADESRSMRSDADDTLDRLYREDESVLPKKLQPKSGPLKKIADPFSDDLGRKRSEAGQFRELVSRADVEASSAPGYTQDFIPGAGGTPEVASESVEPTQDEIDSVIDEIFGRPSGQSR</sequence>
<keyword evidence="2" id="KW-0472">Membrane</keyword>
<gene>
    <name evidence="3" type="ORF">SAMN06265222_11346</name>
</gene>
<feature type="region of interest" description="Disordered" evidence="1">
    <location>
        <begin position="252"/>
        <end position="273"/>
    </location>
</feature>
<evidence type="ECO:0000313" key="4">
    <source>
        <dbReference type="Proteomes" id="UP001158067"/>
    </source>
</evidence>
<protein>
    <submittedName>
        <fullName evidence="3">Uncharacterized protein</fullName>
    </submittedName>
</protein>
<evidence type="ECO:0000313" key="3">
    <source>
        <dbReference type="EMBL" id="SMP70439.1"/>
    </source>
</evidence>
<reference evidence="3 4" key="1">
    <citation type="submission" date="2017-05" db="EMBL/GenBank/DDBJ databases">
        <authorList>
            <person name="Varghese N."/>
            <person name="Submissions S."/>
        </authorList>
    </citation>
    <scope>NUCLEOTIDE SEQUENCE [LARGE SCALE GENOMIC DNA]</scope>
    <source>
        <strain evidence="3 4">DSM 25457</strain>
    </source>
</reference>
<keyword evidence="2" id="KW-0812">Transmembrane</keyword>
<name>A0ABY1QKB5_9BACT</name>
<evidence type="ECO:0000256" key="1">
    <source>
        <dbReference type="SAM" id="MobiDB-lite"/>
    </source>
</evidence>
<feature type="transmembrane region" description="Helical" evidence="2">
    <location>
        <begin position="38"/>
        <end position="60"/>
    </location>
</feature>
<keyword evidence="4" id="KW-1185">Reference proteome</keyword>
<dbReference type="Proteomes" id="UP001158067">
    <property type="component" value="Unassembled WGS sequence"/>
</dbReference>
<organism evidence="3 4">
    <name type="scientific">Neorhodopirellula lusitana</name>
    <dbReference type="NCBI Taxonomy" id="445327"/>
    <lineage>
        <taxon>Bacteria</taxon>
        <taxon>Pseudomonadati</taxon>
        <taxon>Planctomycetota</taxon>
        <taxon>Planctomycetia</taxon>
        <taxon>Pirellulales</taxon>
        <taxon>Pirellulaceae</taxon>
        <taxon>Neorhodopirellula</taxon>
    </lineage>
</organism>
<accession>A0ABY1QKB5</accession>
<dbReference type="RefSeq" id="WP_283434304.1">
    <property type="nucleotide sequence ID" value="NZ_FXUG01000013.1"/>
</dbReference>
<comment type="caution">
    <text evidence="3">The sequence shown here is derived from an EMBL/GenBank/DDBJ whole genome shotgun (WGS) entry which is preliminary data.</text>
</comment>
<keyword evidence="2" id="KW-1133">Transmembrane helix</keyword>